<keyword evidence="4" id="KW-1185">Reference proteome</keyword>
<evidence type="ECO:0000259" key="2">
    <source>
        <dbReference type="SMART" id="SM00507"/>
    </source>
</evidence>
<evidence type="ECO:0000313" key="4">
    <source>
        <dbReference type="Proteomes" id="UP000295748"/>
    </source>
</evidence>
<dbReference type="EMBL" id="CP038266">
    <property type="protein sequence ID" value="QBR90654.1"/>
    <property type="molecule type" value="Genomic_DNA"/>
</dbReference>
<dbReference type="SMART" id="SM00507">
    <property type="entry name" value="HNHc"/>
    <property type="match status" value="1"/>
</dbReference>
<dbReference type="Proteomes" id="UP000295748">
    <property type="component" value="Chromosome"/>
</dbReference>
<dbReference type="InterPro" id="IPR003615">
    <property type="entry name" value="HNH_nuc"/>
</dbReference>
<accession>A0ABX5T0Q8</accession>
<sequence length="388" mass="42421">MMSVFAAERFERVDAMHREALRELATFRGSSLEIIERSLRLELAAALQMTERAADRLLVTADGLVGRYPAMLASLHAGRTTERHAEVFVELVDTVEAGLRDQVVAVAVELAEAHPLGTFRRLLQKLVATVRAASLEERHREAVAARRVVIEPSEDGMAWLLVHLPAVEAQAVHARITGIAQILRAQDGEERTLDQIRADVVGDLLVDGVVEAHPGVARGIRATVAVTVPALALLSDELAAQSEPATVEGVGPIPIERARELCGTARTWTRILTHPERGTVLSVGRKKYKPPAALRDLVRWRAGRCMSPGCGLPASRCQIDHQTAWEDGGRTELSNLAPLCQGHHTVKHRGGWRVRQVEGGGGAIEWTSPLGRRYVVEPERRVPVFRAA</sequence>
<dbReference type="GO" id="GO:0004519">
    <property type="term" value="F:endonuclease activity"/>
    <property type="evidence" value="ECO:0007669"/>
    <property type="project" value="UniProtKB-KW"/>
</dbReference>
<organism evidence="3 4">
    <name type="scientific">Microbacterium wangchenii</name>
    <dbReference type="NCBI Taxonomy" id="2541726"/>
    <lineage>
        <taxon>Bacteria</taxon>
        <taxon>Bacillati</taxon>
        <taxon>Actinomycetota</taxon>
        <taxon>Actinomycetes</taxon>
        <taxon>Micrococcales</taxon>
        <taxon>Microbacteriaceae</taxon>
        <taxon>Microbacterium</taxon>
    </lineage>
</organism>
<keyword evidence="3" id="KW-0540">Nuclease</keyword>
<evidence type="ECO:0000313" key="3">
    <source>
        <dbReference type="EMBL" id="QBR90654.1"/>
    </source>
</evidence>
<dbReference type="InterPro" id="IPR003870">
    <property type="entry name" value="DUF222"/>
</dbReference>
<dbReference type="InterPro" id="IPR002711">
    <property type="entry name" value="HNH"/>
</dbReference>
<proteinExistence type="inferred from homology"/>
<gene>
    <name evidence="3" type="ORF">E4K62_07610</name>
</gene>
<dbReference type="Pfam" id="PF01844">
    <property type="entry name" value="HNH"/>
    <property type="match status" value="1"/>
</dbReference>
<comment type="similarity">
    <text evidence="1">Belongs to the Rv1128c/1148c/1588c/1702c/1945/3466 family.</text>
</comment>
<dbReference type="Pfam" id="PF02720">
    <property type="entry name" value="DUF222"/>
    <property type="match status" value="1"/>
</dbReference>
<keyword evidence="3" id="KW-0378">Hydrolase</keyword>
<evidence type="ECO:0000256" key="1">
    <source>
        <dbReference type="ARBA" id="ARBA00023450"/>
    </source>
</evidence>
<dbReference type="CDD" id="cd00085">
    <property type="entry name" value="HNHc"/>
    <property type="match status" value="1"/>
</dbReference>
<dbReference type="Gene3D" id="1.10.30.50">
    <property type="match status" value="1"/>
</dbReference>
<reference evidence="3 4" key="1">
    <citation type="submission" date="2019-03" db="EMBL/GenBank/DDBJ databases">
        <authorList>
            <person name="Dong K."/>
        </authorList>
    </citation>
    <scope>NUCLEOTIDE SEQUENCE [LARGE SCALE GENOMIC DNA]</scope>
    <source>
        <strain evidence="4">dk512</strain>
    </source>
</reference>
<protein>
    <submittedName>
        <fullName evidence="3">HNH endonuclease</fullName>
    </submittedName>
</protein>
<name>A0ABX5T0Q8_9MICO</name>
<keyword evidence="3" id="KW-0255">Endonuclease</keyword>
<feature type="domain" description="HNH nuclease" evidence="2">
    <location>
        <begin position="293"/>
        <end position="345"/>
    </location>
</feature>